<gene>
    <name evidence="3" type="ORF">GCM10008018_27070</name>
</gene>
<keyword evidence="4" id="KW-1185">Reference proteome</keyword>
<dbReference type="InterPro" id="IPR001119">
    <property type="entry name" value="SLH_dom"/>
</dbReference>
<dbReference type="PROSITE" id="PS51272">
    <property type="entry name" value="SLH"/>
    <property type="match status" value="3"/>
</dbReference>
<feature type="region of interest" description="Disordered" evidence="1">
    <location>
        <begin position="540"/>
        <end position="561"/>
    </location>
</feature>
<feature type="domain" description="SLH" evidence="2">
    <location>
        <begin position="713"/>
        <end position="773"/>
    </location>
</feature>
<accession>A0ABQ1ENW4</accession>
<evidence type="ECO:0000256" key="1">
    <source>
        <dbReference type="SAM" id="MobiDB-lite"/>
    </source>
</evidence>
<evidence type="ECO:0000259" key="2">
    <source>
        <dbReference type="PROSITE" id="PS51272"/>
    </source>
</evidence>
<proteinExistence type="predicted"/>
<dbReference type="EMBL" id="BMHE01000011">
    <property type="protein sequence ID" value="GFZ80098.1"/>
    <property type="molecule type" value="Genomic_DNA"/>
</dbReference>
<name>A0ABQ1ENW4_9BACL</name>
<reference evidence="4" key="1">
    <citation type="journal article" date="2019" name="Int. J. Syst. Evol. Microbiol.">
        <title>The Global Catalogue of Microorganisms (GCM) 10K type strain sequencing project: providing services to taxonomists for standard genome sequencing and annotation.</title>
        <authorList>
            <consortium name="The Broad Institute Genomics Platform"/>
            <consortium name="The Broad Institute Genome Sequencing Center for Infectious Disease"/>
            <person name="Wu L."/>
            <person name="Ma J."/>
        </authorList>
    </citation>
    <scope>NUCLEOTIDE SEQUENCE [LARGE SCALE GENOMIC DNA]</scope>
    <source>
        <strain evidence="4">CGMCC 1.15043</strain>
    </source>
</reference>
<sequence length="777" mass="84102">MIDESNHTISVTVPYRSAVNNMFESFTISGASVINHTSEMTRTNYTNPVVLTVVAEDNSTQDYTVTVIIGPSNLKSITTFNLTNPPAMGLIDDEAYAVFLTVPQGTDLTQLKPSFTTDGASVQVNGVVQTSGSTAQDFTQPIMYTVVADDGSSRNYLVTVQIQRVLSKAKEFTYFALASLPATGIIDESSKTISITVPYGTNRAALVPVFVTTGYMVQIYGQQQISGEEARNFTTPIIYTVLDEGLEDQDYLVTVNEAPQNARSTKQLLTFNVGGVDGIVNEANHTIAVQVPTGYDRANQTANFTANGQSVRVGNQLQISDLSINNFSQPVTYTVFAENGLTQDYVVSVELQKQIISYDLNYPIQVHGVIDEVNKTISFQIPYGTDLSATKAVYTTNADHIKINGIVQQSGVTENDISLSPTIYAVDSENAAAPYTLILNRALNPAKDMTSFGLTTPQLNGVIDQNNQTVSLTVPYGTNVSELIPTFAITGTKAKVGLLDQISGSTEQDFRSPVTYAVYAEDATFKDYLVTIKVTAQLPDHNSSEGQVSSPSIDTAPPTKQPTAVFTSVVNLAKVEEFIKGKMEEAKRKSNNTEFSDVNKHWSKSNIDLFIKLGVISGYEDNTFKPDASITRAEFAVIIAKVFHIEAADKSALLKDVKDHWANKAIAALSSNGIITGYEDGMFKPDKTISRAEIIAILGRLIDLNATEKHQAASFRDVGSSWNAKEIEAAASSGLVEGRDANTFAPNGSSTRAEALTIILRALSLNPGVKSLLEQFK</sequence>
<feature type="domain" description="SLH" evidence="2">
    <location>
        <begin position="590"/>
        <end position="648"/>
    </location>
</feature>
<evidence type="ECO:0000313" key="4">
    <source>
        <dbReference type="Proteomes" id="UP000615455"/>
    </source>
</evidence>
<evidence type="ECO:0000313" key="3">
    <source>
        <dbReference type="EMBL" id="GFZ80098.1"/>
    </source>
</evidence>
<dbReference type="InterPro" id="IPR051465">
    <property type="entry name" value="Cell_Envelope_Struct_Comp"/>
</dbReference>
<dbReference type="Proteomes" id="UP000615455">
    <property type="component" value="Unassembled WGS sequence"/>
</dbReference>
<comment type="caution">
    <text evidence="3">The sequence shown here is derived from an EMBL/GenBank/DDBJ whole genome shotgun (WGS) entry which is preliminary data.</text>
</comment>
<feature type="domain" description="SLH" evidence="2">
    <location>
        <begin position="649"/>
        <end position="712"/>
    </location>
</feature>
<protein>
    <recommendedName>
        <fullName evidence="2">SLH domain-containing protein</fullName>
    </recommendedName>
</protein>
<dbReference type="Gene3D" id="2.60.40.2340">
    <property type="match status" value="6"/>
</dbReference>
<organism evidence="3 4">
    <name type="scientific">Paenibacillus marchantiophytorum</name>
    <dbReference type="NCBI Taxonomy" id="1619310"/>
    <lineage>
        <taxon>Bacteria</taxon>
        <taxon>Bacillati</taxon>
        <taxon>Bacillota</taxon>
        <taxon>Bacilli</taxon>
        <taxon>Bacillales</taxon>
        <taxon>Paenibacillaceae</taxon>
        <taxon>Paenibacillus</taxon>
    </lineage>
</organism>
<feature type="compositionally biased region" description="Polar residues" evidence="1">
    <location>
        <begin position="540"/>
        <end position="553"/>
    </location>
</feature>
<dbReference type="PANTHER" id="PTHR43308:SF5">
    <property type="entry name" value="S-LAYER PROTEIN _ PEPTIDOGLYCAN ENDO-BETA-N-ACETYLGLUCOSAMINIDASE"/>
    <property type="match status" value="1"/>
</dbReference>
<dbReference type="Pfam" id="PF00395">
    <property type="entry name" value="SLH"/>
    <property type="match status" value="3"/>
</dbReference>
<dbReference type="PANTHER" id="PTHR43308">
    <property type="entry name" value="OUTER MEMBRANE PROTEIN ALPHA-RELATED"/>
    <property type="match status" value="1"/>
</dbReference>